<dbReference type="InterPro" id="IPR027434">
    <property type="entry name" value="Homing_endonucl"/>
</dbReference>
<protein>
    <recommendedName>
        <fullName evidence="2">Homing endonuclease LAGLIDADG domain-containing protein</fullName>
    </recommendedName>
</protein>
<sequence length="92" mass="10640">MKYCDYDDNNFAAGLFEGEGTVSISRHDMGRNRYRYELLCSLKQSGGNGILMIYWLKSMYGGGVHLEKKVKKSHLQAYRWFVGGQLAYEFLK</sequence>
<reference evidence="1" key="1">
    <citation type="journal article" date="2014" name="Front. Microbiol.">
        <title>High frequency of phylogenetically diverse reductive dehalogenase-homologous genes in deep subseafloor sedimentary metagenomes.</title>
        <authorList>
            <person name="Kawai M."/>
            <person name="Futagami T."/>
            <person name="Toyoda A."/>
            <person name="Takaki Y."/>
            <person name="Nishi S."/>
            <person name="Hori S."/>
            <person name="Arai W."/>
            <person name="Tsubouchi T."/>
            <person name="Morono Y."/>
            <person name="Uchiyama I."/>
            <person name="Ito T."/>
            <person name="Fujiyama A."/>
            <person name="Inagaki F."/>
            <person name="Takami H."/>
        </authorList>
    </citation>
    <scope>NUCLEOTIDE SEQUENCE</scope>
    <source>
        <strain evidence="1">Expedition CK06-06</strain>
    </source>
</reference>
<dbReference type="AlphaFoldDB" id="X0XYU4"/>
<gene>
    <name evidence="1" type="ORF">S01H1_62639</name>
</gene>
<dbReference type="SUPFAM" id="SSF55608">
    <property type="entry name" value="Homing endonucleases"/>
    <property type="match status" value="1"/>
</dbReference>
<feature type="non-terminal residue" evidence="1">
    <location>
        <position position="92"/>
    </location>
</feature>
<comment type="caution">
    <text evidence="1">The sequence shown here is derived from an EMBL/GenBank/DDBJ whole genome shotgun (WGS) entry which is preliminary data.</text>
</comment>
<name>X0XYU4_9ZZZZ</name>
<evidence type="ECO:0008006" key="2">
    <source>
        <dbReference type="Google" id="ProtNLM"/>
    </source>
</evidence>
<proteinExistence type="predicted"/>
<accession>X0XYU4</accession>
<evidence type="ECO:0000313" key="1">
    <source>
        <dbReference type="EMBL" id="GAG41753.1"/>
    </source>
</evidence>
<dbReference type="EMBL" id="BARS01041158">
    <property type="protein sequence ID" value="GAG41753.1"/>
    <property type="molecule type" value="Genomic_DNA"/>
</dbReference>
<organism evidence="1">
    <name type="scientific">marine sediment metagenome</name>
    <dbReference type="NCBI Taxonomy" id="412755"/>
    <lineage>
        <taxon>unclassified sequences</taxon>
        <taxon>metagenomes</taxon>
        <taxon>ecological metagenomes</taxon>
    </lineage>
</organism>
<dbReference type="Gene3D" id="3.10.28.10">
    <property type="entry name" value="Homing endonucleases"/>
    <property type="match status" value="1"/>
</dbReference>